<protein>
    <submittedName>
        <fullName evidence="1">Uncharacterized protein</fullName>
    </submittedName>
</protein>
<reference evidence="1 2" key="1">
    <citation type="submission" date="2012-08" db="EMBL/GenBank/DDBJ databases">
        <title>Whole genome shotgun sequence of Gordonia rhizosphera NBRC 16068.</title>
        <authorList>
            <person name="Takarada H."/>
            <person name="Isaki S."/>
            <person name="Hosoyama A."/>
            <person name="Tsuchikane K."/>
            <person name="Katsumata H."/>
            <person name="Baba S."/>
            <person name="Ohji S."/>
            <person name="Yamazaki S."/>
            <person name="Fujita N."/>
        </authorList>
    </citation>
    <scope>NUCLEOTIDE SEQUENCE [LARGE SCALE GENOMIC DNA]</scope>
    <source>
        <strain evidence="1 2">NBRC 16068</strain>
    </source>
</reference>
<feature type="non-terminal residue" evidence="1">
    <location>
        <position position="42"/>
    </location>
</feature>
<evidence type="ECO:0000313" key="2">
    <source>
        <dbReference type="Proteomes" id="UP000008363"/>
    </source>
</evidence>
<dbReference type="EMBL" id="BAHC01000221">
    <property type="protein sequence ID" value="GAB93440.1"/>
    <property type="molecule type" value="Genomic_DNA"/>
</dbReference>
<name>K6W2Q1_9ACTN</name>
<accession>K6W2Q1</accession>
<sequence length="42" mass="4199">MSVIGFLLILGGFASAALWLVSMASGNVAVAILCGLLMVAAF</sequence>
<keyword evidence="2" id="KW-1185">Reference proteome</keyword>
<gene>
    <name evidence="1" type="ORF">GORHZ_221_00010</name>
</gene>
<dbReference type="AlphaFoldDB" id="K6W2Q1"/>
<evidence type="ECO:0000313" key="1">
    <source>
        <dbReference type="EMBL" id="GAB93440.1"/>
    </source>
</evidence>
<dbReference type="Proteomes" id="UP000008363">
    <property type="component" value="Unassembled WGS sequence"/>
</dbReference>
<organism evidence="1 2">
    <name type="scientific">Gordonia rhizosphera NBRC 16068</name>
    <dbReference type="NCBI Taxonomy" id="1108045"/>
    <lineage>
        <taxon>Bacteria</taxon>
        <taxon>Bacillati</taxon>
        <taxon>Actinomycetota</taxon>
        <taxon>Actinomycetes</taxon>
        <taxon>Mycobacteriales</taxon>
        <taxon>Gordoniaceae</taxon>
        <taxon>Gordonia</taxon>
    </lineage>
</organism>
<proteinExistence type="predicted"/>
<comment type="caution">
    <text evidence="1">The sequence shown here is derived from an EMBL/GenBank/DDBJ whole genome shotgun (WGS) entry which is preliminary data.</text>
</comment>